<dbReference type="InterPro" id="IPR011429">
    <property type="entry name" value="Cyt_c_Planctomycete-type"/>
</dbReference>
<evidence type="ECO:0008006" key="9">
    <source>
        <dbReference type="Google" id="ProtNLM"/>
    </source>
</evidence>
<dbReference type="Proteomes" id="UP000237819">
    <property type="component" value="Unassembled WGS sequence"/>
</dbReference>
<dbReference type="InterPro" id="IPR013042">
    <property type="entry name" value="DUF1592"/>
</dbReference>
<feature type="domain" description="Cytochrome C Planctomycete-type" evidence="5">
    <location>
        <begin position="75"/>
        <end position="122"/>
    </location>
</feature>
<feature type="domain" description="DUF1585" evidence="1">
    <location>
        <begin position="926"/>
        <end position="1000"/>
    </location>
</feature>
<dbReference type="EMBL" id="PUHZ01000022">
    <property type="protein sequence ID" value="PQO43951.1"/>
    <property type="molecule type" value="Genomic_DNA"/>
</dbReference>
<evidence type="ECO:0000259" key="1">
    <source>
        <dbReference type="Pfam" id="PF07624"/>
    </source>
</evidence>
<dbReference type="InterPro" id="IPR013039">
    <property type="entry name" value="DUF1588"/>
</dbReference>
<feature type="domain" description="DUF1595" evidence="6">
    <location>
        <begin position="590"/>
        <end position="646"/>
    </location>
</feature>
<dbReference type="Pfam" id="PF07631">
    <property type="entry name" value="PSD4"/>
    <property type="match status" value="1"/>
</dbReference>
<evidence type="ECO:0000313" key="8">
    <source>
        <dbReference type="Proteomes" id="UP000237819"/>
    </source>
</evidence>
<comment type="caution">
    <text evidence="7">The sequence shown here is derived from an EMBL/GenBank/DDBJ whole genome shotgun (WGS) entry which is preliminary data.</text>
</comment>
<organism evidence="7 8">
    <name type="scientific">Blastopirellula marina</name>
    <dbReference type="NCBI Taxonomy" id="124"/>
    <lineage>
        <taxon>Bacteria</taxon>
        <taxon>Pseudomonadati</taxon>
        <taxon>Planctomycetota</taxon>
        <taxon>Planctomycetia</taxon>
        <taxon>Pirellulales</taxon>
        <taxon>Pirellulaceae</taxon>
        <taxon>Blastopirellula</taxon>
    </lineage>
</organism>
<dbReference type="Pfam" id="PF07626">
    <property type="entry name" value="PSD3"/>
    <property type="match status" value="1"/>
</dbReference>
<feature type="domain" description="DUF1587" evidence="2">
    <location>
        <begin position="160"/>
        <end position="223"/>
    </location>
</feature>
<protein>
    <recommendedName>
        <fullName evidence="9">Cytochrome c domain-containing protein</fullName>
    </recommendedName>
</protein>
<proteinExistence type="predicted"/>
<dbReference type="InterPro" id="IPR011478">
    <property type="entry name" value="DUF1585"/>
</dbReference>
<sequence length="1010" mass="113598">MLESPWCASSVCELVPSIRVQWRLMVFKHSTRLVSLVVGFSTLVVGQVAAAAAPTAAQLEQSFDTQIKPFLQTHCTSCHGEMDPDADLDLHQFSSVQSVADDHPRWELVLDRLTAGDMPPEDADSQPDPQLRRDVIAWIKALRAHEGQKNAGDPGSVPVRRLSNAEYNYTIRDLTGVDIQPTKDFPVDPANEAGFDNSAASLSTSPALVKKYLDSARKTANHLVLTRHGILFAPHEVISHTDRDKFCVNRIVDFYMSQPTDYADYFLAAWKYQHRQTLQTPDVTLAQLADEAEISPKYLQTVYHVLTEQEPTLGPIAALQAMWTAIPANASPAEAKNACAAMEAFVTDLRPHLIPKVDNLTSPQISPGSQPLVIWKNEQMAANHTKYADGSALDVKKWKLPKESPAIAAIQIPESDEDKATYEAECRRFCEVFPDAFYISERGRVFQNEASRGRLLSAGFHNQQGYFRDDAPLRELLLDEAGQAELDQLWQDFDLFTAAPQRQYRSFIWYERAESSFLRDEIFDSFRSEDKDSITDAQMRALEKVYLEKAITTGASQTAQQAITDYFAAMNHNFRDIEAVLLESEPNHLEALQEFAEQAFRRPLSPAEQESLIAFYHDLRTQEKLNHEEAIRDCVVSVLMSPKFFFHLGTPTHLTSTAPAAAVPLDDYALANRLSYFLWRSMPDAELRQHAEAGDLRNPEVLNQQVRRMIADPKIRGMAVEFGGNWLDFRRFEEHNAVDRERFPTFDNDLRQAMFEEPVLYFTDLAARDGSVLDFLYGDYTFVNQPLAKHYGIPFKDKPPGEWIRVDEAAKYGRGGLLPMSVFLTKNAPGLRTSPVKRGYWVAKRLLGEHIPAPPADVPELPADEAKSELSLREALAKHREIASCASCHKRFDSLGVVFEGYGPVGERRAEDLGGRPVETSVEFPDGNVGDGLSGLTKYIQERRQEDFLDNLNRKLLAYALGRTLQLSDEKLLHEMQTNLAASEYRFSTLVETIVTSPQFLNQRGAAAPQ</sequence>
<dbReference type="AlphaFoldDB" id="A0A2S8GI09"/>
<dbReference type="Pfam" id="PF07635">
    <property type="entry name" value="PSCyt1"/>
    <property type="match status" value="1"/>
</dbReference>
<feature type="domain" description="DUF1592" evidence="4">
    <location>
        <begin position="665"/>
        <end position="793"/>
    </location>
</feature>
<evidence type="ECO:0000259" key="4">
    <source>
        <dbReference type="Pfam" id="PF07631"/>
    </source>
</evidence>
<evidence type="ECO:0000259" key="6">
    <source>
        <dbReference type="Pfam" id="PF07637"/>
    </source>
</evidence>
<name>A0A2S8GI09_9BACT</name>
<feature type="domain" description="DUF1588" evidence="3">
    <location>
        <begin position="814"/>
        <end position="911"/>
    </location>
</feature>
<dbReference type="Pfam" id="PF07637">
    <property type="entry name" value="PSD5"/>
    <property type="match status" value="1"/>
</dbReference>
<dbReference type="InterPro" id="IPR013036">
    <property type="entry name" value="DUF1587"/>
</dbReference>
<evidence type="ECO:0000313" key="7">
    <source>
        <dbReference type="EMBL" id="PQO43951.1"/>
    </source>
</evidence>
<dbReference type="InterPro" id="IPR013043">
    <property type="entry name" value="DUF1595"/>
</dbReference>
<dbReference type="Pfam" id="PF07624">
    <property type="entry name" value="PSD2"/>
    <property type="match status" value="1"/>
</dbReference>
<evidence type="ECO:0000259" key="5">
    <source>
        <dbReference type="Pfam" id="PF07635"/>
    </source>
</evidence>
<accession>A0A2S8GI09</accession>
<gene>
    <name evidence="7" type="ORF">C5Y93_22475</name>
</gene>
<evidence type="ECO:0000259" key="2">
    <source>
        <dbReference type="Pfam" id="PF07626"/>
    </source>
</evidence>
<evidence type="ECO:0000259" key="3">
    <source>
        <dbReference type="Pfam" id="PF07627"/>
    </source>
</evidence>
<reference evidence="7 8" key="1">
    <citation type="submission" date="2018-02" db="EMBL/GenBank/DDBJ databases">
        <title>Comparative genomes isolates from brazilian mangrove.</title>
        <authorList>
            <person name="Araujo J.E."/>
            <person name="Taketani R.G."/>
            <person name="Silva M.C.P."/>
            <person name="Loureco M.V."/>
            <person name="Andreote F.D."/>
        </authorList>
    </citation>
    <scope>NUCLEOTIDE SEQUENCE [LARGE SCALE GENOMIC DNA]</scope>
    <source>
        <strain evidence="7 8">Nap-Phe MGV</strain>
    </source>
</reference>
<dbReference type="Pfam" id="PF07627">
    <property type="entry name" value="PSCyt3"/>
    <property type="match status" value="1"/>
</dbReference>